<dbReference type="Pfam" id="PF01029">
    <property type="entry name" value="NusB"/>
    <property type="match status" value="1"/>
</dbReference>
<reference evidence="3" key="1">
    <citation type="submission" date="2021-01" db="EMBL/GenBank/DDBJ databases">
        <title>Draft genome sequence of Acholeplasmataceae bacterium strain Mahy22.</title>
        <authorList>
            <person name="Watanabe M."/>
            <person name="Kojima H."/>
            <person name="Fukui M."/>
        </authorList>
    </citation>
    <scope>NUCLEOTIDE SEQUENCE</scope>
    <source>
        <strain evidence="3">Mahy22</strain>
    </source>
</reference>
<evidence type="ECO:0000313" key="3">
    <source>
        <dbReference type="EMBL" id="BCR36226.1"/>
    </source>
</evidence>
<proteinExistence type="predicted"/>
<protein>
    <submittedName>
        <fullName evidence="3">N utilization substance protein B</fullName>
    </submittedName>
</protein>
<dbReference type="InterPro" id="IPR035926">
    <property type="entry name" value="NusB-like_sf"/>
</dbReference>
<evidence type="ECO:0000259" key="2">
    <source>
        <dbReference type="Pfam" id="PF01029"/>
    </source>
</evidence>
<dbReference type="InterPro" id="IPR006027">
    <property type="entry name" value="NusB_RsmB_TIM44"/>
</dbReference>
<dbReference type="RefSeq" id="WP_176238951.1">
    <property type="nucleotide sequence ID" value="NZ_AP024412.1"/>
</dbReference>
<dbReference type="GO" id="GO:0006355">
    <property type="term" value="P:regulation of DNA-templated transcription"/>
    <property type="evidence" value="ECO:0007669"/>
    <property type="project" value="InterPro"/>
</dbReference>
<dbReference type="EMBL" id="AP024412">
    <property type="protein sequence ID" value="BCR36226.1"/>
    <property type="molecule type" value="Genomic_DNA"/>
</dbReference>
<keyword evidence="4" id="KW-1185">Reference proteome</keyword>
<dbReference type="GO" id="GO:0003723">
    <property type="term" value="F:RNA binding"/>
    <property type="evidence" value="ECO:0007669"/>
    <property type="project" value="UniProtKB-KW"/>
</dbReference>
<accession>A0A7U9XVA9</accession>
<dbReference type="Proteomes" id="UP000620133">
    <property type="component" value="Chromosome"/>
</dbReference>
<dbReference type="KEGG" id="manr:MPAN_011190"/>
<evidence type="ECO:0000256" key="1">
    <source>
        <dbReference type="ARBA" id="ARBA00022884"/>
    </source>
</evidence>
<gene>
    <name evidence="3" type="primary">nusB</name>
    <name evidence="3" type="ORF">MPAN_011190</name>
</gene>
<feature type="domain" description="NusB/RsmB/TIM44" evidence="2">
    <location>
        <begin position="33"/>
        <end position="126"/>
    </location>
</feature>
<keyword evidence="1" id="KW-0694">RNA-binding</keyword>
<dbReference type="AlphaFoldDB" id="A0A7U9XVA9"/>
<dbReference type="SUPFAM" id="SSF48013">
    <property type="entry name" value="NusB-like"/>
    <property type="match status" value="1"/>
</dbReference>
<dbReference type="Gene3D" id="1.10.940.10">
    <property type="entry name" value="NusB-like"/>
    <property type="match status" value="1"/>
</dbReference>
<evidence type="ECO:0000313" key="4">
    <source>
        <dbReference type="Proteomes" id="UP000620133"/>
    </source>
</evidence>
<name>A0A7U9XVA9_9MOLU</name>
<sequence length="130" mass="15447">MLNEENRAIRVELMQVMYQFDLYQSEKIAFIPNFEHDQAEVMFHELVEMLTKIDQTIETNLYNYSLYRLSYLDRAIIRIATYELLARDIPVNIVIDEAIELTKIYSNLDDQKQHKFNNKVIDQIAKAIKG</sequence>
<organism evidence="3 4">
    <name type="scientific">Mariniplasma anaerobium</name>
    <dbReference type="NCBI Taxonomy" id="2735436"/>
    <lineage>
        <taxon>Bacteria</taxon>
        <taxon>Bacillati</taxon>
        <taxon>Mycoplasmatota</taxon>
        <taxon>Mollicutes</taxon>
        <taxon>Acholeplasmatales</taxon>
        <taxon>Acholeplasmataceae</taxon>
        <taxon>Mariniplasma</taxon>
    </lineage>
</organism>